<dbReference type="AlphaFoldDB" id="A0A0A2G5T4"/>
<dbReference type="RefSeq" id="WP_036884256.1">
    <property type="nucleotide sequence ID" value="NZ_JQZW01000009.1"/>
</dbReference>
<evidence type="ECO:0000313" key="4">
    <source>
        <dbReference type="EMBL" id="KGN97735.1"/>
    </source>
</evidence>
<keyword evidence="2" id="KW-0175">Coiled coil</keyword>
<keyword evidence="3" id="KW-0812">Transmembrane</keyword>
<dbReference type="NCBIfam" id="TIGR01730">
    <property type="entry name" value="RND_mfp"/>
    <property type="match status" value="1"/>
</dbReference>
<evidence type="ECO:0000313" key="5">
    <source>
        <dbReference type="Proteomes" id="UP000030134"/>
    </source>
</evidence>
<evidence type="ECO:0000256" key="2">
    <source>
        <dbReference type="SAM" id="Coils"/>
    </source>
</evidence>
<protein>
    <submittedName>
        <fullName evidence="4">RND transporter MFP subunit</fullName>
    </submittedName>
</protein>
<feature type="transmembrane region" description="Helical" evidence="3">
    <location>
        <begin position="7"/>
        <end position="25"/>
    </location>
</feature>
<dbReference type="PANTHER" id="PTHR30469:SF33">
    <property type="entry name" value="SLR1207 PROTEIN"/>
    <property type="match status" value="1"/>
</dbReference>
<proteinExistence type="inferred from homology"/>
<dbReference type="EMBL" id="JQZW01000009">
    <property type="protein sequence ID" value="KGN97735.1"/>
    <property type="molecule type" value="Genomic_DNA"/>
</dbReference>
<accession>A0A0A2G5T4</accession>
<keyword evidence="5" id="KW-1185">Reference proteome</keyword>
<feature type="coiled-coil region" evidence="2">
    <location>
        <begin position="101"/>
        <end position="159"/>
    </location>
</feature>
<evidence type="ECO:0000256" key="1">
    <source>
        <dbReference type="ARBA" id="ARBA00009477"/>
    </source>
</evidence>
<dbReference type="PANTHER" id="PTHR30469">
    <property type="entry name" value="MULTIDRUG RESISTANCE PROTEIN MDTA"/>
    <property type="match status" value="1"/>
</dbReference>
<gene>
    <name evidence="4" type="ORF">HQ36_05555</name>
</gene>
<comment type="caution">
    <text evidence="4">The sequence shown here is derived from an EMBL/GenBank/DDBJ whole genome shotgun (WGS) entry which is preliminary data.</text>
</comment>
<dbReference type="Gene3D" id="1.10.287.470">
    <property type="entry name" value="Helix hairpin bin"/>
    <property type="match status" value="1"/>
</dbReference>
<dbReference type="eggNOG" id="COG0845">
    <property type="taxonomic scope" value="Bacteria"/>
</dbReference>
<dbReference type="OrthoDB" id="9809068at2"/>
<dbReference type="STRING" id="266762.HQ36_05555"/>
<keyword evidence="3" id="KW-0472">Membrane</keyword>
<sequence length="367" mass="40446">MKKLFKILGWSLFAILVVVVFVFLFQKSRKKPDRYAIEEVKLTDTIENKSVLTGRIEPRNEVLLKPQLSGIVAEIMHEAGDVVQKGDVIARIAVVPEMMQVTSAESRVRQAEIAYKKAEEQYQRAQTLLAKEVIAREEFEAIEATYRQAQEEIASSREALQIVLTGKSTGTASTSTTLVRATISGMILDVPLKVGNSVIQANTFNDGTTVASIADMNDILFTGKVDETVIGKLRLGMPAYITIGALGKERFMAEIEYIAPKGTDNMGTNFYEIKANVQIPAGKPIRAGYSANAEVVLNASYKVLAIPESCLLFEGEKTFVEVVLKEEPELTTERREIETGVSDGINIEVKKGLKKGEKVRGVKLNDK</sequence>
<name>A0A0A2G5T4_9PORP</name>
<comment type="similarity">
    <text evidence="1">Belongs to the membrane fusion protein (MFP) (TC 8.A.1) family.</text>
</comment>
<dbReference type="SUPFAM" id="SSF111369">
    <property type="entry name" value="HlyD-like secretion proteins"/>
    <property type="match status" value="1"/>
</dbReference>
<keyword evidence="3" id="KW-1133">Transmembrane helix</keyword>
<dbReference type="InterPro" id="IPR006143">
    <property type="entry name" value="RND_pump_MFP"/>
</dbReference>
<dbReference type="Proteomes" id="UP000030134">
    <property type="component" value="Unassembled WGS sequence"/>
</dbReference>
<reference evidence="4 5" key="1">
    <citation type="submission" date="2014-08" db="EMBL/GenBank/DDBJ databases">
        <title>Porphyromonas gingivicanis strain:COT-022_OH1391 Genome sequencing.</title>
        <authorList>
            <person name="Wallis C."/>
            <person name="Deusch O."/>
            <person name="O'Flynn C."/>
            <person name="Davis I."/>
            <person name="Jospin G."/>
            <person name="Darling A.E."/>
            <person name="Coil D.A."/>
            <person name="Alexiev A."/>
            <person name="Horsfall A."/>
            <person name="Kirkwood N."/>
            <person name="Harris S."/>
            <person name="Eisen J.A."/>
        </authorList>
    </citation>
    <scope>NUCLEOTIDE SEQUENCE [LARGE SCALE GENOMIC DNA]</scope>
    <source>
        <strain evidence="5">COT-022 OH1391</strain>
    </source>
</reference>
<dbReference type="Gene3D" id="2.40.50.100">
    <property type="match status" value="1"/>
</dbReference>
<dbReference type="Gene3D" id="2.40.30.170">
    <property type="match status" value="1"/>
</dbReference>
<organism evidence="4 5">
    <name type="scientific">Porphyromonas gingivicanis</name>
    <dbReference type="NCBI Taxonomy" id="266762"/>
    <lineage>
        <taxon>Bacteria</taxon>
        <taxon>Pseudomonadati</taxon>
        <taxon>Bacteroidota</taxon>
        <taxon>Bacteroidia</taxon>
        <taxon>Bacteroidales</taxon>
        <taxon>Porphyromonadaceae</taxon>
        <taxon>Porphyromonas</taxon>
    </lineage>
</organism>
<dbReference type="GO" id="GO:1990281">
    <property type="term" value="C:efflux pump complex"/>
    <property type="evidence" value="ECO:0007669"/>
    <property type="project" value="TreeGrafter"/>
</dbReference>
<dbReference type="GO" id="GO:0015562">
    <property type="term" value="F:efflux transmembrane transporter activity"/>
    <property type="evidence" value="ECO:0007669"/>
    <property type="project" value="TreeGrafter"/>
</dbReference>
<dbReference type="Gene3D" id="6.20.50.140">
    <property type="match status" value="1"/>
</dbReference>
<evidence type="ECO:0000256" key="3">
    <source>
        <dbReference type="SAM" id="Phobius"/>
    </source>
</evidence>